<dbReference type="Pfam" id="PF01762">
    <property type="entry name" value="Galactosyl_T"/>
    <property type="match status" value="1"/>
</dbReference>
<feature type="non-terminal residue" evidence="11">
    <location>
        <position position="226"/>
    </location>
</feature>
<evidence type="ECO:0000256" key="10">
    <source>
        <dbReference type="RuleBase" id="RU363063"/>
    </source>
</evidence>
<keyword evidence="5" id="KW-0812">Transmembrane</keyword>
<dbReference type="RefSeq" id="XP_002111119.1">
    <property type="nucleotide sequence ID" value="XM_002111083.1"/>
</dbReference>
<evidence type="ECO:0000313" key="12">
    <source>
        <dbReference type="Proteomes" id="UP000009022"/>
    </source>
</evidence>
<dbReference type="AlphaFoldDB" id="B3RSX5"/>
<dbReference type="KEGG" id="tad:TRIADDRAFT_15762"/>
<sequence length="226" mass="26712">PRRCNQPAFVVFAINSAARHFDQRFGIRQTWGNTSEFQQRIRIANLWRLIFIVGRTGNIKIDRRVDEEARLFGDLVITDLIEHHHVLTEKTILGMYWARRYCQTQFYYKGDDDVWINKWRLFDYLVTLSLRPTVNPSHCWIGFVSTMNRIPIRDKSSKYYISYDNYPMDKFAPYCSGFGYFMTGQTADRLIWAIPYVQKIPGLDDVYIGLLANVTHVEPTHNDNFH</sequence>
<dbReference type="FunFam" id="3.90.550.50:FF:000046">
    <property type="entry name" value="Hexosyltransferase"/>
    <property type="match status" value="1"/>
</dbReference>
<dbReference type="GeneID" id="6751809"/>
<dbReference type="InParanoid" id="B3RSX5"/>
<comment type="subcellular location">
    <subcellularLocation>
        <location evidence="1 10">Golgi apparatus membrane</location>
        <topology evidence="1 10">Single-pass type II membrane protein</topology>
    </subcellularLocation>
</comment>
<dbReference type="GO" id="GO:0016758">
    <property type="term" value="F:hexosyltransferase activity"/>
    <property type="evidence" value="ECO:0007669"/>
    <property type="project" value="InterPro"/>
</dbReference>
<evidence type="ECO:0000313" key="11">
    <source>
        <dbReference type="EMBL" id="EDV27123.1"/>
    </source>
</evidence>
<comment type="similarity">
    <text evidence="2 10">Belongs to the glycosyltransferase 31 family.</text>
</comment>
<dbReference type="GO" id="GO:0000139">
    <property type="term" value="C:Golgi membrane"/>
    <property type="evidence" value="ECO:0000318"/>
    <property type="project" value="GO_Central"/>
</dbReference>
<name>B3RSX5_TRIAD</name>
<protein>
    <recommendedName>
        <fullName evidence="10">Hexosyltransferase</fullName>
        <ecNumber evidence="10">2.4.1.-</ecNumber>
    </recommendedName>
</protein>
<dbReference type="InterPro" id="IPR002659">
    <property type="entry name" value="Glyco_trans_31"/>
</dbReference>
<proteinExistence type="inferred from homology"/>
<gene>
    <name evidence="11" type="ORF">TRIADDRAFT_15762</name>
</gene>
<evidence type="ECO:0000256" key="7">
    <source>
        <dbReference type="ARBA" id="ARBA00022989"/>
    </source>
</evidence>
<evidence type="ECO:0000256" key="5">
    <source>
        <dbReference type="ARBA" id="ARBA00022692"/>
    </source>
</evidence>
<evidence type="ECO:0000256" key="6">
    <source>
        <dbReference type="ARBA" id="ARBA00022968"/>
    </source>
</evidence>
<evidence type="ECO:0000256" key="2">
    <source>
        <dbReference type="ARBA" id="ARBA00008661"/>
    </source>
</evidence>
<evidence type="ECO:0000256" key="8">
    <source>
        <dbReference type="ARBA" id="ARBA00023034"/>
    </source>
</evidence>
<dbReference type="OMA" id="VEWICTY"/>
<feature type="non-terminal residue" evidence="11">
    <location>
        <position position="1"/>
    </location>
</feature>
<dbReference type="STRING" id="10228.B3RSX5"/>
<dbReference type="HOGENOM" id="CLU_036849_6_1_1"/>
<dbReference type="EC" id="2.4.1.-" evidence="10"/>
<evidence type="ECO:0000256" key="3">
    <source>
        <dbReference type="ARBA" id="ARBA00022676"/>
    </source>
</evidence>
<dbReference type="OrthoDB" id="5957813at2759"/>
<keyword evidence="4" id="KW-0808">Transferase</keyword>
<evidence type="ECO:0000256" key="4">
    <source>
        <dbReference type="ARBA" id="ARBA00022679"/>
    </source>
</evidence>
<organism evidence="11 12">
    <name type="scientific">Trichoplax adhaerens</name>
    <name type="common">Trichoplax reptans</name>
    <dbReference type="NCBI Taxonomy" id="10228"/>
    <lineage>
        <taxon>Eukaryota</taxon>
        <taxon>Metazoa</taxon>
        <taxon>Placozoa</taxon>
        <taxon>Uniplacotomia</taxon>
        <taxon>Trichoplacea</taxon>
        <taxon>Trichoplacidae</taxon>
        <taxon>Trichoplax</taxon>
    </lineage>
</organism>
<reference evidence="11 12" key="1">
    <citation type="journal article" date="2008" name="Nature">
        <title>The Trichoplax genome and the nature of placozoans.</title>
        <authorList>
            <person name="Srivastava M."/>
            <person name="Begovic E."/>
            <person name="Chapman J."/>
            <person name="Putnam N.H."/>
            <person name="Hellsten U."/>
            <person name="Kawashima T."/>
            <person name="Kuo A."/>
            <person name="Mitros T."/>
            <person name="Salamov A."/>
            <person name="Carpenter M.L."/>
            <person name="Signorovitch A.Y."/>
            <person name="Moreno M.A."/>
            <person name="Kamm K."/>
            <person name="Grimwood J."/>
            <person name="Schmutz J."/>
            <person name="Shapiro H."/>
            <person name="Grigoriev I.V."/>
            <person name="Buss L.W."/>
            <person name="Schierwater B."/>
            <person name="Dellaporta S.L."/>
            <person name="Rokhsar D.S."/>
        </authorList>
    </citation>
    <scope>NUCLEOTIDE SEQUENCE [LARGE SCALE GENOMIC DNA]</scope>
    <source>
        <strain evidence="11 12">Grell-BS-1999</strain>
    </source>
</reference>
<dbReference type="eggNOG" id="KOG2287">
    <property type="taxonomic scope" value="Eukaryota"/>
</dbReference>
<dbReference type="PANTHER" id="PTHR11214">
    <property type="entry name" value="BETA-1,3-N-ACETYLGLUCOSAMINYLTRANSFERASE"/>
    <property type="match status" value="1"/>
</dbReference>
<evidence type="ECO:0000256" key="1">
    <source>
        <dbReference type="ARBA" id="ARBA00004323"/>
    </source>
</evidence>
<keyword evidence="6" id="KW-0735">Signal-anchor</keyword>
<accession>B3RSX5</accession>
<keyword evidence="7" id="KW-1133">Transmembrane helix</keyword>
<dbReference type="PhylomeDB" id="B3RSX5"/>
<dbReference type="Gene3D" id="3.90.550.50">
    <property type="match status" value="1"/>
</dbReference>
<dbReference type="EMBL" id="DS985243">
    <property type="protein sequence ID" value="EDV27123.1"/>
    <property type="molecule type" value="Genomic_DNA"/>
</dbReference>
<dbReference type="GO" id="GO:0006493">
    <property type="term" value="P:protein O-linked glycosylation"/>
    <property type="evidence" value="ECO:0000318"/>
    <property type="project" value="GO_Central"/>
</dbReference>
<keyword evidence="8 10" id="KW-0333">Golgi apparatus</keyword>
<dbReference type="GO" id="GO:0016757">
    <property type="term" value="F:glycosyltransferase activity"/>
    <property type="evidence" value="ECO:0000318"/>
    <property type="project" value="GO_Central"/>
</dbReference>
<evidence type="ECO:0000256" key="9">
    <source>
        <dbReference type="ARBA" id="ARBA00023136"/>
    </source>
</evidence>
<dbReference type="PANTHER" id="PTHR11214:SF365">
    <property type="entry name" value="HEXOSYLTRANSFERASE"/>
    <property type="match status" value="1"/>
</dbReference>
<keyword evidence="12" id="KW-1185">Reference proteome</keyword>
<dbReference type="CTD" id="6751809"/>
<dbReference type="Proteomes" id="UP000009022">
    <property type="component" value="Unassembled WGS sequence"/>
</dbReference>
<keyword evidence="9" id="KW-0472">Membrane</keyword>
<keyword evidence="3 10" id="KW-0328">Glycosyltransferase</keyword>